<evidence type="ECO:0000313" key="2">
    <source>
        <dbReference type="Proteomes" id="UP000007879"/>
    </source>
</evidence>
<sequence>MEKHPACKIFAPYTSNQSLVFALPQFTALLCLEKLIKEILLATNVQGEDLLIQIKEAVCIDFEKLQAFAEILCKFKVTADMGNAITKEYREAYCSDDLIRANDDRAKGLKIYLPTNVTSEFKTMRLNLGQTFFDVGSIMMNNPQSPSLDNIKSVLRTYDKTLRPQVAQCQDIRELLELVCDSCQLDDISVLEYFVNKFNIEEAKPVIEAYKKAIDELKEMKLSRCLNETFSHASPLECEIVTIFVDEVANQSVLNDVKRLSLAVFKDFSQHVRLNVIRDSNSFTITCSFPLILSEQLITTALNNIDVLKENKVKRLTIGYYTVYEVNDTSTPTKCGLMKQLMLSLSVQLINRTEEVTTLNEV</sequence>
<accession>A0AAN0K3G0</accession>
<dbReference type="Proteomes" id="UP000007879">
    <property type="component" value="Unassembled WGS sequence"/>
</dbReference>
<dbReference type="RefSeq" id="XP_019863886.1">
    <property type="nucleotide sequence ID" value="XM_020008327.1"/>
</dbReference>
<dbReference type="GeneID" id="109593080"/>
<dbReference type="EnsemblMetazoa" id="XM_020008327.1">
    <property type="protein sequence ID" value="XP_019863886.1"/>
    <property type="gene ID" value="LOC109593080"/>
</dbReference>
<dbReference type="KEGG" id="aqu:109593080"/>
<reference evidence="1" key="2">
    <citation type="submission" date="2024-06" db="UniProtKB">
        <authorList>
            <consortium name="EnsemblMetazoa"/>
        </authorList>
    </citation>
    <scope>IDENTIFICATION</scope>
</reference>
<organism evidence="1 2">
    <name type="scientific">Amphimedon queenslandica</name>
    <name type="common">Sponge</name>
    <dbReference type="NCBI Taxonomy" id="400682"/>
    <lineage>
        <taxon>Eukaryota</taxon>
        <taxon>Metazoa</taxon>
        <taxon>Porifera</taxon>
        <taxon>Demospongiae</taxon>
        <taxon>Heteroscleromorpha</taxon>
        <taxon>Haplosclerida</taxon>
        <taxon>Niphatidae</taxon>
        <taxon>Amphimedon</taxon>
    </lineage>
</organism>
<dbReference type="AlphaFoldDB" id="A0AAN0K3G0"/>
<keyword evidence="2" id="KW-1185">Reference proteome</keyword>
<evidence type="ECO:0000313" key="1">
    <source>
        <dbReference type="EnsemblMetazoa" id="XP_019863886.1"/>
    </source>
</evidence>
<protein>
    <submittedName>
        <fullName evidence="1">Uncharacterized protein</fullName>
    </submittedName>
</protein>
<proteinExistence type="predicted"/>
<name>A0AAN0K3G0_AMPQE</name>
<reference evidence="2" key="1">
    <citation type="journal article" date="2010" name="Nature">
        <title>The Amphimedon queenslandica genome and the evolution of animal complexity.</title>
        <authorList>
            <person name="Srivastava M."/>
            <person name="Simakov O."/>
            <person name="Chapman J."/>
            <person name="Fahey B."/>
            <person name="Gauthier M.E."/>
            <person name="Mitros T."/>
            <person name="Richards G.S."/>
            <person name="Conaco C."/>
            <person name="Dacre M."/>
            <person name="Hellsten U."/>
            <person name="Larroux C."/>
            <person name="Putnam N.H."/>
            <person name="Stanke M."/>
            <person name="Adamska M."/>
            <person name="Darling A."/>
            <person name="Degnan S.M."/>
            <person name="Oakley T.H."/>
            <person name="Plachetzki D.C."/>
            <person name="Zhai Y."/>
            <person name="Adamski M."/>
            <person name="Calcino A."/>
            <person name="Cummins S.F."/>
            <person name="Goodstein D.M."/>
            <person name="Harris C."/>
            <person name="Jackson D.J."/>
            <person name="Leys S.P."/>
            <person name="Shu S."/>
            <person name="Woodcroft B.J."/>
            <person name="Vervoort M."/>
            <person name="Kosik K.S."/>
            <person name="Manning G."/>
            <person name="Degnan B.M."/>
            <person name="Rokhsar D.S."/>
        </authorList>
    </citation>
    <scope>NUCLEOTIDE SEQUENCE [LARGE SCALE GENOMIC DNA]</scope>
</reference>